<keyword evidence="3" id="KW-1185">Reference proteome</keyword>
<dbReference type="InterPro" id="IPR021255">
    <property type="entry name" value="DUF2807"/>
</dbReference>
<organism evidence="2 3">
    <name type="scientific">Phytophthora pseudosyringae</name>
    <dbReference type="NCBI Taxonomy" id="221518"/>
    <lineage>
        <taxon>Eukaryota</taxon>
        <taxon>Sar</taxon>
        <taxon>Stramenopiles</taxon>
        <taxon>Oomycota</taxon>
        <taxon>Peronosporomycetes</taxon>
        <taxon>Peronosporales</taxon>
        <taxon>Peronosporaceae</taxon>
        <taxon>Phytophthora</taxon>
    </lineage>
</organism>
<feature type="domain" description="Putative auto-transporter adhesin head GIN" evidence="1">
    <location>
        <begin position="172"/>
        <end position="290"/>
    </location>
</feature>
<dbReference type="AlphaFoldDB" id="A0A8T1WGJ2"/>
<dbReference type="PANTHER" id="PTHR39200:SF1">
    <property type="entry name" value="AUTO-TRANSPORTER ADHESIN HEAD GIN DOMAIN-CONTAINING PROTEIN-RELATED"/>
    <property type="match status" value="1"/>
</dbReference>
<name>A0A8T1WGJ2_9STRA</name>
<dbReference type="PANTHER" id="PTHR39200">
    <property type="entry name" value="HYPOTHETICAL EXPORTED PROTEIN"/>
    <property type="match status" value="1"/>
</dbReference>
<dbReference type="Pfam" id="PF10988">
    <property type="entry name" value="DUF2807"/>
    <property type="match status" value="1"/>
</dbReference>
<dbReference type="OrthoDB" id="110101at2759"/>
<protein>
    <recommendedName>
        <fullName evidence="1">Putative auto-transporter adhesin head GIN domain-containing protein</fullName>
    </recommendedName>
</protein>
<evidence type="ECO:0000313" key="3">
    <source>
        <dbReference type="Proteomes" id="UP000694044"/>
    </source>
</evidence>
<sequence length="400" mass="41292">MNDTTSSDAAPYWTVHCTPDGALCSDHEPFVVIATGSRDVVLRYEDVTVVGAGDVARVSTTDSSSSVAAQLVVIDGLPVLELSATEGGLDVVLLRRERVQRIVNQGSGDVTIHDKVLATSGPGLTLSAIGSGDLYATSLKPITVDELSLGAQGSGRVHVSLSEFDVKAASVEVSTSADATIVVGSKGAADSLALTVQGSGSLCVTADASIEASHVKIKKIGAGDVSLGPRGSCQDAELTTTGSGTLDAGGIQCRTVNVDLLGSGDVFVQATGSLSGDVYGSGHLKYYGDAPHSVDNINSMGLVTATPASSSYRPSGCKAKPFPSPKPTVSAAAPTRPGVVGKSVGDEFRSDVTIDQSNIKYLAVVVFAVALVLRWFNESRRRARDEQRQPLVGAERRVYV</sequence>
<evidence type="ECO:0000259" key="1">
    <source>
        <dbReference type="Pfam" id="PF10988"/>
    </source>
</evidence>
<dbReference type="EMBL" id="JAGDFM010000021">
    <property type="protein sequence ID" value="KAG7391444.1"/>
    <property type="molecule type" value="Genomic_DNA"/>
</dbReference>
<evidence type="ECO:0000313" key="2">
    <source>
        <dbReference type="EMBL" id="KAG7391444.1"/>
    </source>
</evidence>
<reference evidence="2" key="1">
    <citation type="submission" date="2021-02" db="EMBL/GenBank/DDBJ databases">
        <authorList>
            <person name="Palmer J.M."/>
        </authorList>
    </citation>
    <scope>NUCLEOTIDE SEQUENCE</scope>
    <source>
        <strain evidence="2">SCRP734</strain>
    </source>
</reference>
<comment type="caution">
    <text evidence="2">The sequence shown here is derived from an EMBL/GenBank/DDBJ whole genome shotgun (WGS) entry which is preliminary data.</text>
</comment>
<dbReference type="Proteomes" id="UP000694044">
    <property type="component" value="Unassembled WGS sequence"/>
</dbReference>
<accession>A0A8T1WGJ2</accession>
<gene>
    <name evidence="2" type="ORF">PHYPSEUDO_004979</name>
</gene>
<proteinExistence type="predicted"/>